<dbReference type="Gene3D" id="1.10.260.40">
    <property type="entry name" value="lambda repressor-like DNA-binding domains"/>
    <property type="match status" value="1"/>
</dbReference>
<proteinExistence type="predicted"/>
<keyword evidence="1 4" id="KW-0238">DNA-binding</keyword>
<organism evidence="4 5">
    <name type="scientific">Halolactibacillus miurensis</name>
    <dbReference type="NCBI Taxonomy" id="306541"/>
    <lineage>
        <taxon>Bacteria</taxon>
        <taxon>Bacillati</taxon>
        <taxon>Bacillota</taxon>
        <taxon>Bacilli</taxon>
        <taxon>Bacillales</taxon>
        <taxon>Bacillaceae</taxon>
        <taxon>Halolactibacillus</taxon>
    </lineage>
</organism>
<dbReference type="PANTHER" id="PTHR46558:SF4">
    <property type="entry name" value="DNA-BIDING PHAGE PROTEIN"/>
    <property type="match status" value="1"/>
</dbReference>
<evidence type="ECO:0000313" key="3">
    <source>
        <dbReference type="EMBL" id="GEM04342.1"/>
    </source>
</evidence>
<dbReference type="Pfam" id="PF01381">
    <property type="entry name" value="HTH_3"/>
    <property type="match status" value="1"/>
</dbReference>
<keyword evidence="6" id="KW-1185">Reference proteome</keyword>
<accession>A0A1I6T725</accession>
<gene>
    <name evidence="3" type="ORF">HMI01_13300</name>
    <name evidence="4" type="ORF">SAMN05421668_11316</name>
</gene>
<dbReference type="AlphaFoldDB" id="A0A1I6T725"/>
<dbReference type="InterPro" id="IPR010982">
    <property type="entry name" value="Lambda_DNA-bd_dom_sf"/>
</dbReference>
<dbReference type="Proteomes" id="UP000321773">
    <property type="component" value="Unassembled WGS sequence"/>
</dbReference>
<dbReference type="EMBL" id="BJWJ01000011">
    <property type="protein sequence ID" value="GEM04342.1"/>
    <property type="molecule type" value="Genomic_DNA"/>
</dbReference>
<sequence>MVLYQFPHNLKHYRQKHQFTQQQLADLLKVSRSVVAKWENGHVLPDLLTALKLSNIFQITLDTLIGVAPETTFVLSDYQAHYQETINNLDESSLHQLIDFIIKNKHLQTQLDLYRTLPVKQQKTIDRFLQVAMDELKKY</sequence>
<dbReference type="GO" id="GO:0003677">
    <property type="term" value="F:DNA binding"/>
    <property type="evidence" value="ECO:0007669"/>
    <property type="project" value="UniProtKB-KW"/>
</dbReference>
<dbReference type="Proteomes" id="UP000199139">
    <property type="component" value="Unassembled WGS sequence"/>
</dbReference>
<evidence type="ECO:0000313" key="6">
    <source>
        <dbReference type="Proteomes" id="UP000321773"/>
    </source>
</evidence>
<evidence type="ECO:0000259" key="2">
    <source>
        <dbReference type="PROSITE" id="PS50943"/>
    </source>
</evidence>
<dbReference type="PROSITE" id="PS50943">
    <property type="entry name" value="HTH_CROC1"/>
    <property type="match status" value="1"/>
</dbReference>
<feature type="domain" description="HTH cro/C1-type" evidence="2">
    <location>
        <begin position="10"/>
        <end position="64"/>
    </location>
</feature>
<dbReference type="InterPro" id="IPR001387">
    <property type="entry name" value="Cro/C1-type_HTH"/>
</dbReference>
<dbReference type="SMART" id="SM00530">
    <property type="entry name" value="HTH_XRE"/>
    <property type="match status" value="1"/>
</dbReference>
<dbReference type="PANTHER" id="PTHR46558">
    <property type="entry name" value="TRACRIPTIONAL REGULATORY PROTEIN-RELATED-RELATED"/>
    <property type="match status" value="1"/>
</dbReference>
<evidence type="ECO:0000313" key="4">
    <source>
        <dbReference type="EMBL" id="SFS85051.1"/>
    </source>
</evidence>
<reference evidence="3 6" key="2">
    <citation type="submission" date="2019-07" db="EMBL/GenBank/DDBJ databases">
        <title>Whole genome shotgun sequence of Halolactibacillus miurensis NBRC 100873.</title>
        <authorList>
            <person name="Hosoyama A."/>
            <person name="Uohara A."/>
            <person name="Ohji S."/>
            <person name="Ichikawa N."/>
        </authorList>
    </citation>
    <scope>NUCLEOTIDE SEQUENCE [LARGE SCALE GENOMIC DNA]</scope>
    <source>
        <strain evidence="3 6">NBRC 100873</strain>
    </source>
</reference>
<protein>
    <submittedName>
        <fullName evidence="4">DNA-binding transcriptional regulator, XRE-family HTH domain</fullName>
    </submittedName>
</protein>
<dbReference type="RefSeq" id="WP_062321138.1">
    <property type="nucleotide sequence ID" value="NZ_BJWJ01000011.1"/>
</dbReference>
<evidence type="ECO:0000313" key="5">
    <source>
        <dbReference type="Proteomes" id="UP000199139"/>
    </source>
</evidence>
<dbReference type="CDD" id="cd00093">
    <property type="entry name" value="HTH_XRE"/>
    <property type="match status" value="1"/>
</dbReference>
<dbReference type="SUPFAM" id="SSF47413">
    <property type="entry name" value="lambda repressor-like DNA-binding domains"/>
    <property type="match status" value="1"/>
</dbReference>
<name>A0A1I6T725_9BACI</name>
<dbReference type="EMBL" id="FPAI01000013">
    <property type="protein sequence ID" value="SFS85051.1"/>
    <property type="molecule type" value="Genomic_DNA"/>
</dbReference>
<reference evidence="4 5" key="1">
    <citation type="submission" date="2016-10" db="EMBL/GenBank/DDBJ databases">
        <authorList>
            <person name="de Groot N.N."/>
        </authorList>
    </citation>
    <scope>NUCLEOTIDE SEQUENCE [LARGE SCALE GENOMIC DNA]</scope>
    <source>
        <strain evidence="4 5">DSM 17074</strain>
    </source>
</reference>
<dbReference type="OrthoDB" id="9812495at2"/>
<dbReference type="STRING" id="306541.SAMN05421668_11316"/>
<evidence type="ECO:0000256" key="1">
    <source>
        <dbReference type="ARBA" id="ARBA00023125"/>
    </source>
</evidence>